<dbReference type="PROSITE" id="PS51833">
    <property type="entry name" value="HDOD"/>
    <property type="match status" value="1"/>
</dbReference>
<proteinExistence type="predicted"/>
<accession>A0ABT5U257</accession>
<dbReference type="RefSeq" id="WP_274686823.1">
    <property type="nucleotide sequence ID" value="NZ_JAPMOU010000001.1"/>
</dbReference>
<dbReference type="Pfam" id="PF08668">
    <property type="entry name" value="HDOD"/>
    <property type="match status" value="1"/>
</dbReference>
<comment type="caution">
    <text evidence="2">The sequence shown here is derived from an EMBL/GenBank/DDBJ whole genome shotgun (WGS) entry which is preliminary data.</text>
</comment>
<feature type="domain" description="HDOD" evidence="1">
    <location>
        <begin position="23"/>
        <end position="209"/>
    </location>
</feature>
<dbReference type="PANTHER" id="PTHR33525:SF3">
    <property type="entry name" value="RIBONUCLEASE Y"/>
    <property type="match status" value="1"/>
</dbReference>
<reference evidence="2 3" key="1">
    <citation type="submission" date="2022-11" db="EMBL/GenBank/DDBJ databases">
        <title>Spartinivicinus poritis sp. nov., isolated from scleractinian coral Porites lutea.</title>
        <authorList>
            <person name="Zhang G."/>
            <person name="Cai L."/>
            <person name="Wei Q."/>
        </authorList>
    </citation>
    <scope>NUCLEOTIDE SEQUENCE [LARGE SCALE GENOMIC DNA]</scope>
    <source>
        <strain evidence="2 3">A2-2</strain>
    </source>
</reference>
<dbReference type="Proteomes" id="UP001528823">
    <property type="component" value="Unassembled WGS sequence"/>
</dbReference>
<dbReference type="Gene3D" id="1.10.3210.10">
    <property type="entry name" value="Hypothetical protein af1432"/>
    <property type="match status" value="1"/>
</dbReference>
<keyword evidence="3" id="KW-1185">Reference proteome</keyword>
<dbReference type="PANTHER" id="PTHR33525">
    <property type="match status" value="1"/>
</dbReference>
<evidence type="ECO:0000313" key="3">
    <source>
        <dbReference type="Proteomes" id="UP001528823"/>
    </source>
</evidence>
<protein>
    <submittedName>
        <fullName evidence="2">HDOD domain-containing protein</fullName>
    </submittedName>
</protein>
<dbReference type="SUPFAM" id="SSF109604">
    <property type="entry name" value="HD-domain/PDEase-like"/>
    <property type="match status" value="1"/>
</dbReference>
<sequence>MANLSERIEEEILDALRNDELSLPTLPEVALKVRETAEDPEAGVVELAKVISNDAAITARIIKVVNSPLMRTSREIDNIQMAVNRLGMTYSANLATGLAMEQMFQATSDVVDKMMRDVWSKSTEVAGICNVLCRHYTKLQPDQAMLAGLMHKIGALPVLTYVESISNIPDSITLAHVIEKTHPTLGTKILEAWDFPSMIAKVPEEYIKFDRDSPKVDYVDIVMVANLQSLVGTGHPYTEMDWSSIKAFEKLGLDPNVDMNEAEDLSDEMEAAMALLAQ</sequence>
<dbReference type="InterPro" id="IPR013976">
    <property type="entry name" value="HDOD"/>
</dbReference>
<organism evidence="2 3">
    <name type="scientific">Spartinivicinus poritis</name>
    <dbReference type="NCBI Taxonomy" id="2994640"/>
    <lineage>
        <taxon>Bacteria</taxon>
        <taxon>Pseudomonadati</taxon>
        <taxon>Pseudomonadota</taxon>
        <taxon>Gammaproteobacteria</taxon>
        <taxon>Oceanospirillales</taxon>
        <taxon>Zooshikellaceae</taxon>
        <taxon>Spartinivicinus</taxon>
    </lineage>
</organism>
<evidence type="ECO:0000259" key="1">
    <source>
        <dbReference type="PROSITE" id="PS51833"/>
    </source>
</evidence>
<dbReference type="EMBL" id="JAPMOU010000001">
    <property type="protein sequence ID" value="MDE1460450.1"/>
    <property type="molecule type" value="Genomic_DNA"/>
</dbReference>
<gene>
    <name evidence="2" type="ORF">ORQ98_00585</name>
</gene>
<dbReference type="InterPro" id="IPR052340">
    <property type="entry name" value="RNase_Y/CdgJ"/>
</dbReference>
<name>A0ABT5U257_9GAMM</name>
<evidence type="ECO:0000313" key="2">
    <source>
        <dbReference type="EMBL" id="MDE1460450.1"/>
    </source>
</evidence>